<dbReference type="eggNOG" id="KOG0061">
    <property type="taxonomic scope" value="Eukaryota"/>
</dbReference>
<reference evidence="12 13" key="1">
    <citation type="journal article" date="2004" name="Nature">
        <title>Genome sequence of the ultrasmall unicellular red alga Cyanidioschyzon merolae 10D.</title>
        <authorList>
            <person name="Matsuzaki M."/>
            <person name="Misumi O."/>
            <person name="Shin-i T."/>
            <person name="Maruyama S."/>
            <person name="Takahara M."/>
            <person name="Miyagishima S."/>
            <person name="Mori T."/>
            <person name="Nishida K."/>
            <person name="Yagisawa F."/>
            <person name="Nishida K."/>
            <person name="Yoshida Y."/>
            <person name="Nishimura Y."/>
            <person name="Nakao S."/>
            <person name="Kobayashi T."/>
            <person name="Momoyama Y."/>
            <person name="Higashiyama T."/>
            <person name="Minoda A."/>
            <person name="Sano M."/>
            <person name="Nomoto H."/>
            <person name="Oishi K."/>
            <person name="Hayashi H."/>
            <person name="Ohta F."/>
            <person name="Nishizaka S."/>
            <person name="Haga S."/>
            <person name="Miura S."/>
            <person name="Morishita T."/>
            <person name="Kabeya Y."/>
            <person name="Terasawa K."/>
            <person name="Suzuki Y."/>
            <person name="Ishii Y."/>
            <person name="Asakawa S."/>
            <person name="Takano H."/>
            <person name="Ohta N."/>
            <person name="Kuroiwa H."/>
            <person name="Tanaka K."/>
            <person name="Shimizu N."/>
            <person name="Sugano S."/>
            <person name="Sato N."/>
            <person name="Nozaki H."/>
            <person name="Ogasawara N."/>
            <person name="Kohara Y."/>
            <person name="Kuroiwa T."/>
        </authorList>
    </citation>
    <scope>NUCLEOTIDE SEQUENCE [LARGE SCALE GENOMIC DNA]</scope>
    <source>
        <strain evidence="12 13">10D</strain>
    </source>
</reference>
<feature type="domain" description="ABC transporter" evidence="11">
    <location>
        <begin position="94"/>
        <end position="338"/>
    </location>
</feature>
<dbReference type="AlphaFoldDB" id="M1VLD5"/>
<name>M1VLD5_CYAM1</name>
<dbReference type="RefSeq" id="XP_005538544.1">
    <property type="nucleotide sequence ID" value="XM_005538487.1"/>
</dbReference>
<keyword evidence="7 10" id="KW-1133">Transmembrane helix</keyword>
<dbReference type="Gene3D" id="3.40.50.300">
    <property type="entry name" value="P-loop containing nucleotide triphosphate hydrolases"/>
    <property type="match status" value="1"/>
</dbReference>
<evidence type="ECO:0000313" key="12">
    <source>
        <dbReference type="EMBL" id="BAM82508.1"/>
    </source>
</evidence>
<protein>
    <recommendedName>
        <fullName evidence="2">Probable ATP-dependent transporter ycf16</fullName>
    </recommendedName>
</protein>
<evidence type="ECO:0000256" key="7">
    <source>
        <dbReference type="ARBA" id="ARBA00022989"/>
    </source>
</evidence>
<keyword evidence="8 10" id="KW-0472">Membrane</keyword>
<dbReference type="KEGG" id="cme:CYME_CMR291C"/>
<feature type="transmembrane region" description="Helical" evidence="10">
    <location>
        <begin position="658"/>
        <end position="678"/>
    </location>
</feature>
<dbReference type="Pfam" id="PF19055">
    <property type="entry name" value="ABC2_membrane_7"/>
    <property type="match status" value="1"/>
</dbReference>
<keyword evidence="6 12" id="KW-0067">ATP-binding</keyword>
<dbReference type="Pfam" id="PF01061">
    <property type="entry name" value="ABC2_membrane"/>
    <property type="match status" value="1"/>
</dbReference>
<dbReference type="InterPro" id="IPR017871">
    <property type="entry name" value="ABC_transporter-like_CS"/>
</dbReference>
<keyword evidence="3" id="KW-0813">Transport</keyword>
<dbReference type="CDD" id="cd03213">
    <property type="entry name" value="ABCG_EPDR"/>
    <property type="match status" value="1"/>
</dbReference>
<dbReference type="GO" id="GO:0005524">
    <property type="term" value="F:ATP binding"/>
    <property type="evidence" value="ECO:0007669"/>
    <property type="project" value="UniProtKB-KW"/>
</dbReference>
<dbReference type="GO" id="GO:0016887">
    <property type="term" value="F:ATP hydrolysis activity"/>
    <property type="evidence" value="ECO:0007669"/>
    <property type="project" value="InterPro"/>
</dbReference>
<dbReference type="InterPro" id="IPR013525">
    <property type="entry name" value="ABC2_TM"/>
</dbReference>
<dbReference type="PANTHER" id="PTHR48041">
    <property type="entry name" value="ABC TRANSPORTER G FAMILY MEMBER 28"/>
    <property type="match status" value="1"/>
</dbReference>
<dbReference type="InterPro" id="IPR003593">
    <property type="entry name" value="AAA+_ATPase"/>
</dbReference>
<gene>
    <name evidence="12" type="ORF">CYME_CMR291C</name>
</gene>
<dbReference type="InterPro" id="IPR043926">
    <property type="entry name" value="ABCG_dom"/>
</dbReference>
<dbReference type="SUPFAM" id="SSF52540">
    <property type="entry name" value="P-loop containing nucleoside triphosphate hydrolases"/>
    <property type="match status" value="1"/>
</dbReference>
<evidence type="ECO:0000256" key="10">
    <source>
        <dbReference type="SAM" id="Phobius"/>
    </source>
</evidence>
<evidence type="ECO:0000256" key="3">
    <source>
        <dbReference type="ARBA" id="ARBA00022448"/>
    </source>
</evidence>
<dbReference type="InterPro" id="IPR050352">
    <property type="entry name" value="ABCG_transporters"/>
</dbReference>
<evidence type="ECO:0000259" key="11">
    <source>
        <dbReference type="PROSITE" id="PS50893"/>
    </source>
</evidence>
<dbReference type="Gramene" id="CMR291CT">
    <property type="protein sequence ID" value="CMR291CT"/>
    <property type="gene ID" value="CMR291C"/>
</dbReference>
<feature type="region of interest" description="Disordered" evidence="9">
    <location>
        <begin position="1"/>
        <end position="33"/>
    </location>
</feature>
<feature type="transmembrane region" description="Helical" evidence="10">
    <location>
        <begin position="549"/>
        <end position="571"/>
    </location>
</feature>
<dbReference type="EMBL" id="AP006500">
    <property type="protein sequence ID" value="BAM82508.1"/>
    <property type="molecule type" value="Genomic_DNA"/>
</dbReference>
<feature type="transmembrane region" description="Helical" evidence="10">
    <location>
        <begin position="583"/>
        <end position="603"/>
    </location>
</feature>
<comment type="subcellular location">
    <subcellularLocation>
        <location evidence="1">Membrane</location>
        <topology evidence="1">Multi-pass membrane protein</topology>
    </subcellularLocation>
</comment>
<feature type="transmembrane region" description="Helical" evidence="10">
    <location>
        <begin position="517"/>
        <end position="543"/>
    </location>
</feature>
<feature type="transmembrane region" description="Helical" evidence="10">
    <location>
        <begin position="472"/>
        <end position="497"/>
    </location>
</feature>
<reference evidence="12 13" key="2">
    <citation type="journal article" date="2007" name="BMC Biol.">
        <title>A 100%-complete sequence reveals unusually simple genomic features in the hot-spring red alga Cyanidioschyzon merolae.</title>
        <authorList>
            <person name="Nozaki H."/>
            <person name="Takano H."/>
            <person name="Misumi O."/>
            <person name="Terasawa K."/>
            <person name="Matsuzaki M."/>
            <person name="Maruyama S."/>
            <person name="Nishida K."/>
            <person name="Yagisawa F."/>
            <person name="Yoshida Y."/>
            <person name="Fujiwara T."/>
            <person name="Takio S."/>
            <person name="Tamura K."/>
            <person name="Chung S.J."/>
            <person name="Nakamura S."/>
            <person name="Kuroiwa H."/>
            <person name="Tanaka K."/>
            <person name="Sato N."/>
            <person name="Kuroiwa T."/>
        </authorList>
    </citation>
    <scope>NUCLEOTIDE SEQUENCE [LARGE SCALE GENOMIC DNA]</scope>
    <source>
        <strain evidence="12 13">10D</strain>
    </source>
</reference>
<keyword evidence="13" id="KW-1185">Reference proteome</keyword>
<organism evidence="12 13">
    <name type="scientific">Cyanidioschyzon merolae (strain NIES-3377 / 10D)</name>
    <name type="common">Unicellular red alga</name>
    <dbReference type="NCBI Taxonomy" id="280699"/>
    <lineage>
        <taxon>Eukaryota</taxon>
        <taxon>Rhodophyta</taxon>
        <taxon>Bangiophyceae</taxon>
        <taxon>Cyanidiales</taxon>
        <taxon>Cyanidiaceae</taxon>
        <taxon>Cyanidioschyzon</taxon>
    </lineage>
</organism>
<dbReference type="SMART" id="SM00382">
    <property type="entry name" value="AAA"/>
    <property type="match status" value="1"/>
</dbReference>
<dbReference type="InterPro" id="IPR027417">
    <property type="entry name" value="P-loop_NTPase"/>
</dbReference>
<dbReference type="HOGENOM" id="CLU_000604_57_8_1"/>
<feature type="transmembrane region" description="Helical" evidence="10">
    <location>
        <begin position="442"/>
        <end position="460"/>
    </location>
</feature>
<evidence type="ECO:0000313" key="13">
    <source>
        <dbReference type="Proteomes" id="UP000007014"/>
    </source>
</evidence>
<evidence type="ECO:0000256" key="9">
    <source>
        <dbReference type="SAM" id="MobiDB-lite"/>
    </source>
</evidence>
<dbReference type="PANTHER" id="PTHR48041:SF139">
    <property type="entry name" value="PROTEIN SCARLET"/>
    <property type="match status" value="1"/>
</dbReference>
<dbReference type="GeneID" id="16996879"/>
<dbReference type="InterPro" id="IPR003439">
    <property type="entry name" value="ABC_transporter-like_ATP-bd"/>
</dbReference>
<keyword evidence="5" id="KW-0547">Nucleotide-binding</keyword>
<keyword evidence="4 10" id="KW-0812">Transmembrane</keyword>
<evidence type="ECO:0000256" key="8">
    <source>
        <dbReference type="ARBA" id="ARBA00023136"/>
    </source>
</evidence>
<accession>M1VLD5</accession>
<evidence type="ECO:0000256" key="4">
    <source>
        <dbReference type="ARBA" id="ARBA00022692"/>
    </source>
</evidence>
<dbReference type="GO" id="GO:0005886">
    <property type="term" value="C:plasma membrane"/>
    <property type="evidence" value="ECO:0007669"/>
    <property type="project" value="TreeGrafter"/>
</dbReference>
<dbReference type="OMA" id="WLAWEDY"/>
<sequence>MGDVYENGTGDEEAGATAAHRNEEINATGNRDSYVPFDPLKSHVDDEFAEFSTDAGQGSFFEGQRMESKSVEVSLIQQHTFSMNWHDLCLSVRLKTGGPFKRSKETVVKPILKGITGYARPGQVLAIMGGSGAGKTALLSMLGGRIPVGEYEISGELRINGHERDVNMFRRYTGFVEQDARVFADLTVREQIEFSAQCRLPASMPIEKKMRRVEQVITELGLANATNTLIGNAVQRGVSGGERKRVNIGIELVTNPPLLLLDEPTTGLDSFQAQAVMLTMLRLARRGRTIIATIHQPRSQIFQMFDYLLLLSEGHQIYFGPAKDMVPYFAALKYPCPAYFNPADFALDLISLNARSKTLEKQTRARISYLANRFLEHKSEASLPLDDPLGAIGDLHTKVTRKGVSLFSSQGEPNYAEPWPVQFGLLVKRSFKLMVREKGTNFARFFQTIIFSVVLGLIWLNTGRNSSDLNAVPGVLFFLLINQAFGASFGVVFLFPLERGIVLRERLSRFYRVSAYFLAKSVAELPRLVVLAILFACITYWMVGLQPHPSSFFIFVVLVLLTAHTAESLTLMASASASSPQTAAAIAPVLIVLSLLFGGFFIGPDVIPVWLRWLRFVSFIYYGFAAVMDNEFGYIPRSNTNNPLVTYNINSFGIGGNIGFLIMLDVAYRAIAFVFLLYNKPRLQKSI</sequence>
<evidence type="ECO:0000256" key="5">
    <source>
        <dbReference type="ARBA" id="ARBA00022741"/>
    </source>
</evidence>
<dbReference type="GO" id="GO:0140359">
    <property type="term" value="F:ABC-type transporter activity"/>
    <property type="evidence" value="ECO:0007669"/>
    <property type="project" value="InterPro"/>
</dbReference>
<evidence type="ECO:0000256" key="2">
    <source>
        <dbReference type="ARBA" id="ARBA00014334"/>
    </source>
</evidence>
<evidence type="ECO:0000256" key="6">
    <source>
        <dbReference type="ARBA" id="ARBA00022840"/>
    </source>
</evidence>
<proteinExistence type="predicted"/>
<dbReference type="PROSITE" id="PS50893">
    <property type="entry name" value="ABC_TRANSPORTER_2"/>
    <property type="match status" value="1"/>
</dbReference>
<dbReference type="PROSITE" id="PS00211">
    <property type="entry name" value="ABC_TRANSPORTER_1"/>
    <property type="match status" value="1"/>
</dbReference>
<dbReference type="OrthoDB" id="66620at2759"/>
<dbReference type="Proteomes" id="UP000007014">
    <property type="component" value="Chromosome 18"/>
</dbReference>
<evidence type="ECO:0000256" key="1">
    <source>
        <dbReference type="ARBA" id="ARBA00004141"/>
    </source>
</evidence>
<dbReference type="Pfam" id="PF00005">
    <property type="entry name" value="ABC_tran"/>
    <property type="match status" value="1"/>
</dbReference>